<name>A0A382A4K7_9ZZZZ</name>
<dbReference type="Pfam" id="PF01327">
    <property type="entry name" value="Pep_deformylase"/>
    <property type="match status" value="1"/>
</dbReference>
<dbReference type="PANTHER" id="PTHR10458">
    <property type="entry name" value="PEPTIDE DEFORMYLASE"/>
    <property type="match status" value="1"/>
</dbReference>
<sequence>MEDNLTEENGKLDFHLSEDDEIYRIRMYGDPILHERALPIEAITEEDHQIAKKMLATMYSNPIGIGLAATQVGILRRLIVIDIDRDDPDNAPIVLINPEILEQEGESVIEEGCLSIPELKAEVKRPEKIIVSARTLDDEEIIIEDESLLARVLQHEIDHLNGILL</sequence>
<dbReference type="NCBIfam" id="TIGR00079">
    <property type="entry name" value="pept_deformyl"/>
    <property type="match status" value="1"/>
</dbReference>
<accession>A0A382A4K7</accession>
<organism evidence="2">
    <name type="scientific">marine metagenome</name>
    <dbReference type="NCBI Taxonomy" id="408172"/>
    <lineage>
        <taxon>unclassified sequences</taxon>
        <taxon>metagenomes</taxon>
        <taxon>ecological metagenomes</taxon>
    </lineage>
</organism>
<dbReference type="InterPro" id="IPR023635">
    <property type="entry name" value="Peptide_deformylase"/>
</dbReference>
<dbReference type="InterPro" id="IPR036821">
    <property type="entry name" value="Peptide_deformylase_sf"/>
</dbReference>
<gene>
    <name evidence="2" type="ORF">METZ01_LOCUS149153</name>
</gene>
<dbReference type="NCBIfam" id="NF001159">
    <property type="entry name" value="PRK00150.1-3"/>
    <property type="match status" value="1"/>
</dbReference>
<proteinExistence type="inferred from homology"/>
<dbReference type="GO" id="GO:0042586">
    <property type="term" value="F:peptide deformylase activity"/>
    <property type="evidence" value="ECO:0007669"/>
    <property type="project" value="InterPro"/>
</dbReference>
<evidence type="ECO:0000313" key="2">
    <source>
        <dbReference type="EMBL" id="SVA96299.1"/>
    </source>
</evidence>
<dbReference type="EMBL" id="UINC01023837">
    <property type="protein sequence ID" value="SVA96299.1"/>
    <property type="molecule type" value="Genomic_DNA"/>
</dbReference>
<dbReference type="SUPFAM" id="SSF56420">
    <property type="entry name" value="Peptide deformylase"/>
    <property type="match status" value="1"/>
</dbReference>
<evidence type="ECO:0000256" key="1">
    <source>
        <dbReference type="ARBA" id="ARBA00010759"/>
    </source>
</evidence>
<comment type="similarity">
    <text evidence="1">Belongs to the polypeptide deformylase family.</text>
</comment>
<protein>
    <recommendedName>
        <fullName evidence="3">Peptide deformylase</fullName>
    </recommendedName>
</protein>
<evidence type="ECO:0008006" key="3">
    <source>
        <dbReference type="Google" id="ProtNLM"/>
    </source>
</evidence>
<dbReference type="CDD" id="cd00487">
    <property type="entry name" value="Pep_deformylase"/>
    <property type="match status" value="1"/>
</dbReference>
<dbReference type="HAMAP" id="MF_00163">
    <property type="entry name" value="Pep_deformylase"/>
    <property type="match status" value="1"/>
</dbReference>
<reference evidence="2" key="1">
    <citation type="submission" date="2018-05" db="EMBL/GenBank/DDBJ databases">
        <authorList>
            <person name="Lanie J.A."/>
            <person name="Ng W.-L."/>
            <person name="Kazmierczak K.M."/>
            <person name="Andrzejewski T.M."/>
            <person name="Davidsen T.M."/>
            <person name="Wayne K.J."/>
            <person name="Tettelin H."/>
            <person name="Glass J.I."/>
            <person name="Rusch D."/>
            <person name="Podicherti R."/>
            <person name="Tsui H.-C.T."/>
            <person name="Winkler M.E."/>
        </authorList>
    </citation>
    <scope>NUCLEOTIDE SEQUENCE</scope>
</reference>
<dbReference type="PIRSF" id="PIRSF004749">
    <property type="entry name" value="Pep_def"/>
    <property type="match status" value="1"/>
</dbReference>
<dbReference type="AlphaFoldDB" id="A0A382A4K7"/>
<dbReference type="Gene3D" id="3.90.45.10">
    <property type="entry name" value="Peptide deformylase"/>
    <property type="match status" value="1"/>
</dbReference>
<dbReference type="PRINTS" id="PR01576">
    <property type="entry name" value="PDEFORMYLASE"/>
</dbReference>
<dbReference type="PANTHER" id="PTHR10458:SF22">
    <property type="entry name" value="PEPTIDE DEFORMYLASE"/>
    <property type="match status" value="1"/>
</dbReference>